<feature type="region of interest" description="Disordered" evidence="1">
    <location>
        <begin position="544"/>
        <end position="579"/>
    </location>
</feature>
<name>A0ABW3C4Q0_SPHXN</name>
<dbReference type="PANTHER" id="PTHR42877">
    <property type="entry name" value="L-ORNITHINE N(5)-MONOOXYGENASE-RELATED"/>
    <property type="match status" value="1"/>
</dbReference>
<dbReference type="RefSeq" id="WP_381491799.1">
    <property type="nucleotide sequence ID" value="NZ_JBHTIK010000008.1"/>
</dbReference>
<reference evidence="3" key="1">
    <citation type="journal article" date="2019" name="Int. J. Syst. Evol. Microbiol.">
        <title>The Global Catalogue of Microorganisms (GCM) 10K type strain sequencing project: providing services to taxonomists for standard genome sequencing and annotation.</title>
        <authorList>
            <consortium name="The Broad Institute Genomics Platform"/>
            <consortium name="The Broad Institute Genome Sequencing Center for Infectious Disease"/>
            <person name="Wu L."/>
            <person name="Ma J."/>
        </authorList>
    </citation>
    <scope>NUCLEOTIDE SEQUENCE [LARGE SCALE GENOMIC DNA]</scope>
    <source>
        <strain evidence="3">CCUG 52537</strain>
    </source>
</reference>
<dbReference type="PANTHER" id="PTHR42877:SF4">
    <property type="entry name" value="FAD_NAD(P)-BINDING DOMAIN-CONTAINING PROTEIN-RELATED"/>
    <property type="match status" value="1"/>
</dbReference>
<organism evidence="2 3">
    <name type="scientific">Sphingosinicella xenopeptidilytica</name>
    <dbReference type="NCBI Taxonomy" id="364098"/>
    <lineage>
        <taxon>Bacteria</taxon>
        <taxon>Pseudomonadati</taxon>
        <taxon>Pseudomonadota</taxon>
        <taxon>Alphaproteobacteria</taxon>
        <taxon>Sphingomonadales</taxon>
        <taxon>Sphingosinicellaceae</taxon>
        <taxon>Sphingosinicella</taxon>
    </lineage>
</organism>
<gene>
    <name evidence="2" type="ORF">ACFQ00_13595</name>
</gene>
<comment type="caution">
    <text evidence="2">The sequence shown here is derived from an EMBL/GenBank/DDBJ whole genome shotgun (WGS) entry which is preliminary data.</text>
</comment>
<dbReference type="Proteomes" id="UP001597124">
    <property type="component" value="Unassembled WGS sequence"/>
</dbReference>
<keyword evidence="2" id="KW-0560">Oxidoreductase</keyword>
<evidence type="ECO:0000313" key="3">
    <source>
        <dbReference type="Proteomes" id="UP001597124"/>
    </source>
</evidence>
<dbReference type="EMBL" id="JBHTIK010000008">
    <property type="protein sequence ID" value="MFD0849365.1"/>
    <property type="molecule type" value="Genomic_DNA"/>
</dbReference>
<dbReference type="Gene3D" id="3.50.50.60">
    <property type="entry name" value="FAD/NAD(P)-binding domain"/>
    <property type="match status" value="2"/>
</dbReference>
<keyword evidence="2" id="KW-0503">Monooxygenase</keyword>
<dbReference type="SUPFAM" id="SSF51905">
    <property type="entry name" value="FAD/NAD(P)-binding domain"/>
    <property type="match status" value="2"/>
</dbReference>
<sequence>MATEAKHLTDLWMSAEMERLRSGPQERAQELAALQADIERQLLELPVEETRAPAPPLIPAEFRAHDPRRKQPAIVIVGAGVGGICMAVRLRQAGFTDITILEKAQGPGGTWHHNRYPGVACDVSSYYYCFSFHLNPAWSQMFAPGEEIRAYLQNVADAYGITPLIRFDSEVSSCTYEQDRWRIRLTGGRALDADILISAVGFLHVPSLPDMAGLGTFRGKAVHSTQWDPGLDPRGLKIGVVGTGSSAVQIVSALAGKAESVSVFQRTPQWVFPYPNEHYSEQRKQMLSRYPELTGRLFEFFAAWYNGEFGTAVVGNRDAQDIFRAACAANLEAIEDEELRRKLTPDYPIMCKRLVFSSTYYRDLQNPSVHLVAEAVGKVVPEGIVTADGTLHELDVLVFATGFQTHAFCQPLNISVAGGPSLENSWKDGAASFESVAVSGFPNLFVLGGPYSTVGNLSTMSCTELQTAYIMRLINALEDSGADTVVPRAEAQQRFIAEMQSHARDTIWLSGCKSWYLDANGTVTIWTRTPQEFRERMLGGPDLSDFAFLPSPKSRDRDPRTGDSPGAGRGLSVSTSRRG</sequence>
<dbReference type="InterPro" id="IPR036188">
    <property type="entry name" value="FAD/NAD-bd_sf"/>
</dbReference>
<keyword evidence="3" id="KW-1185">Reference proteome</keyword>
<accession>A0ABW3C4Q0</accession>
<dbReference type="GO" id="GO:0004497">
    <property type="term" value="F:monooxygenase activity"/>
    <property type="evidence" value="ECO:0007669"/>
    <property type="project" value="UniProtKB-KW"/>
</dbReference>
<dbReference type="PRINTS" id="PR00411">
    <property type="entry name" value="PNDRDTASEI"/>
</dbReference>
<evidence type="ECO:0000313" key="2">
    <source>
        <dbReference type="EMBL" id="MFD0849365.1"/>
    </source>
</evidence>
<dbReference type="EC" id="1.14.13.-" evidence="2"/>
<dbReference type="PRINTS" id="PR00368">
    <property type="entry name" value="FADPNR"/>
</dbReference>
<proteinExistence type="predicted"/>
<dbReference type="InterPro" id="IPR051209">
    <property type="entry name" value="FAD-bind_Monooxygenase_sf"/>
</dbReference>
<dbReference type="Pfam" id="PF13738">
    <property type="entry name" value="Pyr_redox_3"/>
    <property type="match status" value="1"/>
</dbReference>
<protein>
    <submittedName>
        <fullName evidence="2">Flavin-containing monooxygenase</fullName>
        <ecNumber evidence="2">1.14.13.-</ecNumber>
    </submittedName>
</protein>
<evidence type="ECO:0000256" key="1">
    <source>
        <dbReference type="SAM" id="MobiDB-lite"/>
    </source>
</evidence>